<accession>A0ABY0FIR7</accession>
<dbReference type="RefSeq" id="WP_129718766.1">
    <property type="nucleotide sequence ID" value="NZ_PRLK01000004.1"/>
</dbReference>
<dbReference type="Proteomes" id="UP001190925">
    <property type="component" value="Unassembled WGS sequence"/>
</dbReference>
<comment type="caution">
    <text evidence="1">The sequence shown here is derived from an EMBL/GenBank/DDBJ whole genome shotgun (WGS) entry which is preliminary data.</text>
</comment>
<organism evidence="1 2">
    <name type="scientific">Candidatus Nanogingivalis gingivitcus</name>
    <dbReference type="NCBI Taxonomy" id="2171992"/>
    <lineage>
        <taxon>Bacteria</taxon>
        <taxon>Candidatus Saccharimonadota</taxon>
        <taxon>Candidatus Nanosyncoccalia</taxon>
        <taxon>Candidatus Nanogingivales</taxon>
        <taxon>Candidatus Nanogingivalaceae</taxon>
        <taxon>Candidatus Nanogingivalis</taxon>
    </lineage>
</organism>
<evidence type="ECO:0000313" key="2">
    <source>
        <dbReference type="Proteomes" id="UP001190925"/>
    </source>
</evidence>
<keyword evidence="2" id="KW-1185">Reference proteome</keyword>
<gene>
    <name evidence="1" type="ORF">G6CMJM_00353</name>
</gene>
<reference evidence="1 2" key="1">
    <citation type="journal article" date="2018" name="bioRxiv">
        <title>Evidence of independent acquisition and adaption of ultra-small bacteria to human hosts across the highly diverse yet reduced genomes of the phylum Saccharibacteria.</title>
        <authorList>
            <person name="McLean J.S."/>
            <person name="Bor B."/>
            <person name="To T.T."/>
            <person name="Liu Q."/>
            <person name="Kearns K.A."/>
            <person name="Solden L.M."/>
            <person name="Wrighton K.C."/>
            <person name="He X."/>
            <person name="Shi W."/>
        </authorList>
    </citation>
    <scope>NUCLEOTIDE SEQUENCE [LARGE SCALE GENOMIC DNA]</scope>
    <source>
        <strain evidence="1 2">TM7_CMJM_G6_1_HOT_870</strain>
    </source>
</reference>
<evidence type="ECO:0008006" key="3">
    <source>
        <dbReference type="Google" id="ProtNLM"/>
    </source>
</evidence>
<evidence type="ECO:0000313" key="1">
    <source>
        <dbReference type="EMBL" id="RYC72702.1"/>
    </source>
</evidence>
<name>A0ABY0FIR7_9BACT</name>
<proteinExistence type="predicted"/>
<reference evidence="1 2" key="2">
    <citation type="journal article" date="2020" name="Cell Rep.">
        <title>Acquisition and Adaptation of Ultra-small Parasitic Reduced Genome Bacteria to Mammalian Hosts.</title>
        <authorList>
            <person name="McLean J.S."/>
            <person name="Bor B."/>
            <person name="Kerns K.A."/>
            <person name="Liu Q."/>
            <person name="To T.T."/>
            <person name="Solden L."/>
            <person name="Hendrickson E.L."/>
            <person name="Wrighton K."/>
            <person name="Shi W."/>
            <person name="He X."/>
        </authorList>
    </citation>
    <scope>NUCLEOTIDE SEQUENCE [LARGE SCALE GENOMIC DNA]</scope>
    <source>
        <strain evidence="1 2">TM7_CMJM_G6_1_HOT_870</strain>
    </source>
</reference>
<dbReference type="EMBL" id="PRLK01000004">
    <property type="protein sequence ID" value="RYC72702.1"/>
    <property type="molecule type" value="Genomic_DNA"/>
</dbReference>
<protein>
    <recommendedName>
        <fullName evidence="3">Stress-induced protein</fullName>
    </recommendedName>
</protein>
<sequence length="83" mass="8641">MAGTKAGGAKAAATNREKYGKDFYSRIGQKGGRNGTTGGFAANRELAKIAGQKGGRISRRGPARTIIDATEVSETSKIEVRVA</sequence>